<dbReference type="Pfam" id="PF13499">
    <property type="entry name" value="EF-hand_7"/>
    <property type="match status" value="1"/>
</dbReference>
<evidence type="ECO:0000256" key="4">
    <source>
        <dbReference type="ARBA" id="ARBA00022737"/>
    </source>
</evidence>
<feature type="domain" description="EF-hand" evidence="8">
    <location>
        <begin position="65"/>
        <end position="100"/>
    </location>
</feature>
<dbReference type="SUPFAM" id="SSF47473">
    <property type="entry name" value="EF-hand"/>
    <property type="match status" value="1"/>
</dbReference>
<dbReference type="GO" id="GO:0005509">
    <property type="term" value="F:calcium ion binding"/>
    <property type="evidence" value="ECO:0007669"/>
    <property type="project" value="InterPro"/>
</dbReference>
<evidence type="ECO:0000256" key="3">
    <source>
        <dbReference type="ARBA" id="ARBA00022723"/>
    </source>
</evidence>
<dbReference type="AlphaFoldDB" id="A0A4P9Y5T7"/>
<name>A0A4P9Y5T7_9FUNG</name>
<gene>
    <name evidence="9" type="ORF">BJ684DRAFT_20315</name>
</gene>
<evidence type="ECO:0000256" key="1">
    <source>
        <dbReference type="ARBA" id="ARBA00006049"/>
    </source>
</evidence>
<dbReference type="PROSITE" id="PS50222">
    <property type="entry name" value="EF_HAND_2"/>
    <property type="match status" value="3"/>
</dbReference>
<reference evidence="10" key="1">
    <citation type="journal article" date="2018" name="Nat. Microbiol.">
        <title>Leveraging single-cell genomics to expand the fungal tree of life.</title>
        <authorList>
            <person name="Ahrendt S.R."/>
            <person name="Quandt C.A."/>
            <person name="Ciobanu D."/>
            <person name="Clum A."/>
            <person name="Salamov A."/>
            <person name="Andreopoulos B."/>
            <person name="Cheng J.F."/>
            <person name="Woyke T."/>
            <person name="Pelin A."/>
            <person name="Henrissat B."/>
            <person name="Reynolds N.K."/>
            <person name="Benny G.L."/>
            <person name="Smith M.E."/>
            <person name="James T.Y."/>
            <person name="Grigoriev I.V."/>
        </authorList>
    </citation>
    <scope>NUCLEOTIDE SEQUENCE [LARGE SCALE GENOMIC DNA]</scope>
</reference>
<dbReference type="PANTHER" id="PTHR23055">
    <property type="entry name" value="CALCIUM BINDING PROTEINS"/>
    <property type="match status" value="1"/>
</dbReference>
<evidence type="ECO:0000256" key="7">
    <source>
        <dbReference type="SAM" id="MobiDB-lite"/>
    </source>
</evidence>
<dbReference type="PRINTS" id="PR00450">
    <property type="entry name" value="RECOVERIN"/>
</dbReference>
<dbReference type="SMART" id="SM00054">
    <property type="entry name" value="EFh"/>
    <property type="match status" value="3"/>
</dbReference>
<evidence type="ECO:0000313" key="10">
    <source>
        <dbReference type="Proteomes" id="UP000267251"/>
    </source>
</evidence>
<keyword evidence="4" id="KW-0677">Repeat</keyword>
<evidence type="ECO:0000256" key="6">
    <source>
        <dbReference type="ARBA" id="ARBA00023288"/>
    </source>
</evidence>
<keyword evidence="6" id="KW-0449">Lipoprotein</keyword>
<sequence>MGSQTSKSSDHSREDADHLAYKTHFTESEVELLHEEFRQVSDEQGYMHRDQFKMIVGNFVVASSATELFLERLFHAFDTDHDDAVNFREYIRGLSIFAKGTPEEKLRLSFDLYDVDQTGSVSRDTMARILAELYVPFCSPDQSAQIQGVVDRIFSDLDVDNDGKLTFAEFHLAALKEPVFDLLSQFLAAPPPPPEGEAADIIPPGLRTPRSPSSLSGHLQHQQLTTPTTASSATSITSADPHIPSGSSTEA</sequence>
<dbReference type="PROSITE" id="PS00018">
    <property type="entry name" value="EF_HAND_1"/>
    <property type="match status" value="2"/>
</dbReference>
<comment type="similarity">
    <text evidence="1">Belongs to the recoverin family.</text>
</comment>
<evidence type="ECO:0000256" key="2">
    <source>
        <dbReference type="ARBA" id="ARBA00022707"/>
    </source>
</evidence>
<feature type="compositionally biased region" description="Low complexity" evidence="7">
    <location>
        <begin position="218"/>
        <end position="239"/>
    </location>
</feature>
<dbReference type="EMBL" id="KZ988088">
    <property type="protein sequence ID" value="RKP13180.1"/>
    <property type="molecule type" value="Genomic_DNA"/>
</dbReference>
<proteinExistence type="inferred from homology"/>
<feature type="domain" description="EF-hand" evidence="8">
    <location>
        <begin position="145"/>
        <end position="180"/>
    </location>
</feature>
<evidence type="ECO:0000313" key="9">
    <source>
        <dbReference type="EMBL" id="RKP13180.1"/>
    </source>
</evidence>
<organism evidence="9 10">
    <name type="scientific">Piptocephalis cylindrospora</name>
    <dbReference type="NCBI Taxonomy" id="1907219"/>
    <lineage>
        <taxon>Eukaryota</taxon>
        <taxon>Fungi</taxon>
        <taxon>Fungi incertae sedis</taxon>
        <taxon>Zoopagomycota</taxon>
        <taxon>Zoopagomycotina</taxon>
        <taxon>Zoopagomycetes</taxon>
        <taxon>Zoopagales</taxon>
        <taxon>Piptocephalidaceae</taxon>
        <taxon>Piptocephalis</taxon>
    </lineage>
</organism>
<dbReference type="Proteomes" id="UP000267251">
    <property type="component" value="Unassembled WGS sequence"/>
</dbReference>
<dbReference type="InterPro" id="IPR011992">
    <property type="entry name" value="EF-hand-dom_pair"/>
</dbReference>
<dbReference type="CDD" id="cd00051">
    <property type="entry name" value="EFh"/>
    <property type="match status" value="2"/>
</dbReference>
<dbReference type="InterPro" id="IPR018247">
    <property type="entry name" value="EF_Hand_1_Ca_BS"/>
</dbReference>
<feature type="region of interest" description="Disordered" evidence="7">
    <location>
        <begin position="191"/>
        <end position="251"/>
    </location>
</feature>
<accession>A0A4P9Y5T7</accession>
<dbReference type="InterPro" id="IPR002048">
    <property type="entry name" value="EF_hand_dom"/>
</dbReference>
<keyword evidence="10" id="KW-1185">Reference proteome</keyword>
<dbReference type="PANTHER" id="PTHR23055:SF178">
    <property type="entry name" value="NEUROCALCIN HOMOLOG"/>
    <property type="match status" value="1"/>
</dbReference>
<protein>
    <recommendedName>
        <fullName evidence="8">EF-hand domain-containing protein</fullName>
    </recommendedName>
</protein>
<keyword evidence="5" id="KW-0106">Calcium</keyword>
<keyword evidence="2" id="KW-0519">Myristate</keyword>
<feature type="domain" description="EF-hand" evidence="8">
    <location>
        <begin position="101"/>
        <end position="136"/>
    </location>
</feature>
<evidence type="ECO:0000256" key="5">
    <source>
        <dbReference type="ARBA" id="ARBA00022837"/>
    </source>
</evidence>
<dbReference type="Gene3D" id="1.10.238.10">
    <property type="entry name" value="EF-hand"/>
    <property type="match status" value="1"/>
</dbReference>
<keyword evidence="3" id="KW-0479">Metal-binding</keyword>
<dbReference type="InterPro" id="IPR028846">
    <property type="entry name" value="Recoverin"/>
</dbReference>
<dbReference type="OrthoDB" id="191686at2759"/>
<evidence type="ECO:0000259" key="8">
    <source>
        <dbReference type="PROSITE" id="PS50222"/>
    </source>
</evidence>